<dbReference type="Pfam" id="PF03117">
    <property type="entry name" value="Herpes_UL49_1"/>
    <property type="match status" value="1"/>
</dbReference>
<dbReference type="InterPro" id="IPR004339">
    <property type="entry name" value="UL49"/>
</dbReference>
<sequence>MAHDCCVQKDHHVSDSIWPLGNCAVFVENTVALLKKHCEMLLVNFQDLCKYLAYGIDFWKADGVPYWIKALDEAVDLNSYLIDIFTNTEYYSELKNKTTKSKLAKQIMYVYGLALGRALNFGDTFAMCVKRHIRRFKGDALLIQSFRIAVKVLNVELGLDNLNIPWVQCQVKLIHFFNNCKKKAKPATVTSWPLCVPPPHKRREIESTFTDSQLQEHSSLFATREECLYMALKKHADSVPCGNPFNSMVRVLSFEAMIRCQYAVLPVKPDGISPIVDEIYNKVLSYNILWPFFSIPVFSNTASTQLTTQQPPHSAVVCRECGHCLNFGKGKFKKFTFKPTHKFYCRDQKEKHFSICASTGRIYCSFCGSSDIKTYPLKFFIGKQQYIRVVIASNCSMVAENINQEADVVVPCLGQLQCPSVCLKTVSIAALLNFTADPFKFVCNKCTHS</sequence>
<protein>
    <submittedName>
        <fullName evidence="1">ORF66 UL49</fullName>
    </submittedName>
</protein>
<proteinExistence type="predicted"/>
<organism evidence="1 2">
    <name type="scientific">phocid gammaherpesvirus 3</name>
    <dbReference type="NCBI Taxonomy" id="2560643"/>
    <lineage>
        <taxon>Viruses</taxon>
        <taxon>Duplodnaviria</taxon>
        <taxon>Heunggongvirae</taxon>
        <taxon>Peploviricota</taxon>
        <taxon>Herviviricetes</taxon>
        <taxon>Herpesvirales</taxon>
        <taxon>Orthoherpesviridae</taxon>
        <taxon>Gammaherpesvirinae</taxon>
        <taxon>Percavirus</taxon>
        <taxon>Percavirus phocidgamma3</taxon>
    </lineage>
</organism>
<dbReference type="GeneID" id="65099514"/>
<name>A0A0R5ZB54_9GAMA</name>
<keyword evidence="2" id="KW-1185">Reference proteome</keyword>
<dbReference type="GO" id="GO:0016032">
    <property type="term" value="P:viral process"/>
    <property type="evidence" value="ECO:0007669"/>
    <property type="project" value="InterPro"/>
</dbReference>
<dbReference type="Proteomes" id="UP000296355">
    <property type="component" value="Segment"/>
</dbReference>
<dbReference type="KEGG" id="vg:65099514"/>
<evidence type="ECO:0000313" key="1">
    <source>
        <dbReference type="EMBL" id="AJG42993.1"/>
    </source>
</evidence>
<dbReference type="GO" id="GO:0019033">
    <property type="term" value="C:viral tegument"/>
    <property type="evidence" value="ECO:0007669"/>
    <property type="project" value="InterPro"/>
</dbReference>
<reference evidence="1" key="1">
    <citation type="submission" date="2014-11" db="EMBL/GenBank/DDBJ databases">
        <title>Gammaherpesviruses are widespread among seal species in Canada.</title>
        <authorList>
            <person name="Bellehumeur C."/>
            <person name="Nielsen O."/>
            <person name="Measures L."/>
            <person name="Harwood L."/>
            <person name="Boyle B."/>
            <person name="Gagnon C.A."/>
        </authorList>
    </citation>
    <scope>NUCLEOTIDE SEQUENCE [LARGE SCALE GENOMIC DNA]</scope>
    <source>
        <strain evidence="1">FMV04-1493874</strain>
    </source>
</reference>
<dbReference type="RefSeq" id="YP_010084524.1">
    <property type="nucleotide sequence ID" value="NC_055139.1"/>
</dbReference>
<dbReference type="EMBL" id="KP136799">
    <property type="protein sequence ID" value="AJG42993.1"/>
    <property type="molecule type" value="Genomic_DNA"/>
</dbReference>
<evidence type="ECO:0000313" key="2">
    <source>
        <dbReference type="Proteomes" id="UP000296355"/>
    </source>
</evidence>
<accession>A0A0R5ZB54</accession>